<dbReference type="VEuPathDB" id="FungiDB:SJAG_06352"/>
<dbReference type="AlphaFoldDB" id="T0S336"/>
<dbReference type="Proteomes" id="UP000001744">
    <property type="component" value="Unassembled WGS sequence"/>
</dbReference>
<protein>
    <submittedName>
        <fullName evidence="1">Uncharacterized protein</fullName>
    </submittedName>
</protein>
<dbReference type="HOGENOM" id="CLU_2672515_0_0_1"/>
<reference evidence="1 2" key="1">
    <citation type="journal article" date="2011" name="Science">
        <title>Comparative functional genomics of the fission yeasts.</title>
        <authorList>
            <person name="Rhind N."/>
            <person name="Chen Z."/>
            <person name="Yassour M."/>
            <person name="Thompson D.A."/>
            <person name="Haas B.J."/>
            <person name="Habib N."/>
            <person name="Wapinski I."/>
            <person name="Roy S."/>
            <person name="Lin M.F."/>
            <person name="Heiman D.I."/>
            <person name="Young S.K."/>
            <person name="Furuya K."/>
            <person name="Guo Y."/>
            <person name="Pidoux A."/>
            <person name="Chen H.M."/>
            <person name="Robbertse B."/>
            <person name="Goldberg J.M."/>
            <person name="Aoki K."/>
            <person name="Bayne E.H."/>
            <person name="Berlin A.M."/>
            <person name="Desjardins C.A."/>
            <person name="Dobbs E."/>
            <person name="Dukaj L."/>
            <person name="Fan L."/>
            <person name="FitzGerald M.G."/>
            <person name="French C."/>
            <person name="Gujja S."/>
            <person name="Hansen K."/>
            <person name="Keifenheim D."/>
            <person name="Levin J.Z."/>
            <person name="Mosher R.A."/>
            <person name="Mueller C.A."/>
            <person name="Pfiffner J."/>
            <person name="Priest M."/>
            <person name="Russ C."/>
            <person name="Smialowska A."/>
            <person name="Swoboda P."/>
            <person name="Sykes S.M."/>
            <person name="Vaughn M."/>
            <person name="Vengrova S."/>
            <person name="Yoder R."/>
            <person name="Zeng Q."/>
            <person name="Allshire R."/>
            <person name="Baulcombe D."/>
            <person name="Birren B.W."/>
            <person name="Brown W."/>
            <person name="Ekwall K."/>
            <person name="Kellis M."/>
            <person name="Leatherwood J."/>
            <person name="Levin H."/>
            <person name="Margalit H."/>
            <person name="Martienssen R."/>
            <person name="Nieduszynski C.A."/>
            <person name="Spatafora J.W."/>
            <person name="Friedman N."/>
            <person name="Dalgaard J.Z."/>
            <person name="Baumann P."/>
            <person name="Niki H."/>
            <person name="Regev A."/>
            <person name="Nusbaum C."/>
        </authorList>
    </citation>
    <scope>NUCLEOTIDE SEQUENCE [LARGE SCALE GENOMIC DNA]</scope>
    <source>
        <strain evidence="2">yFS275 / FY16936</strain>
    </source>
</reference>
<dbReference type="EMBL" id="KE651167">
    <property type="protein sequence ID" value="EQC53031.1"/>
    <property type="molecule type" value="Genomic_DNA"/>
</dbReference>
<accession>T0S336</accession>
<keyword evidence="2" id="KW-1185">Reference proteome</keyword>
<dbReference type="GeneID" id="22831125"/>
<evidence type="ECO:0000313" key="2">
    <source>
        <dbReference type="Proteomes" id="UP000001744"/>
    </source>
</evidence>
<name>T0S336_SCHJY</name>
<evidence type="ECO:0000313" key="1">
    <source>
        <dbReference type="EMBL" id="EQC53031.1"/>
    </source>
</evidence>
<dbReference type="RefSeq" id="XP_011049012.1">
    <property type="nucleotide sequence ID" value="XM_011050710.1"/>
</dbReference>
<proteinExistence type="predicted"/>
<gene>
    <name evidence="1" type="ORF">SJAG_06352</name>
</gene>
<dbReference type="JaponicusDB" id="SJAG_06352"/>
<organism evidence="1 2">
    <name type="scientific">Schizosaccharomyces japonicus (strain yFS275 / FY16936)</name>
    <name type="common">Fission yeast</name>
    <dbReference type="NCBI Taxonomy" id="402676"/>
    <lineage>
        <taxon>Eukaryota</taxon>
        <taxon>Fungi</taxon>
        <taxon>Dikarya</taxon>
        <taxon>Ascomycota</taxon>
        <taxon>Taphrinomycotina</taxon>
        <taxon>Schizosaccharomycetes</taxon>
        <taxon>Schizosaccharomycetales</taxon>
        <taxon>Schizosaccharomycetaceae</taxon>
        <taxon>Schizosaccharomyces</taxon>
    </lineage>
</organism>
<sequence>MATRPLQHVATLPFPTSLTQYRGEQRTKEAVLRHMTSILYLFATQRLERRFQPSTNHERGCSCLRHRTKAKGEGG</sequence>